<comment type="caution">
    <text evidence="2">The sequence shown here is derived from an EMBL/GenBank/DDBJ whole genome shotgun (WGS) entry which is preliminary data.</text>
</comment>
<dbReference type="Proteomes" id="UP000467700">
    <property type="component" value="Unassembled WGS sequence"/>
</dbReference>
<protein>
    <submittedName>
        <fullName evidence="2">Uncharacterized protein</fullName>
    </submittedName>
</protein>
<organism evidence="2 3">
    <name type="scientific">Cyclocybe aegerita</name>
    <name type="common">Black poplar mushroom</name>
    <name type="synonym">Agrocybe aegerita</name>
    <dbReference type="NCBI Taxonomy" id="1973307"/>
    <lineage>
        <taxon>Eukaryota</taxon>
        <taxon>Fungi</taxon>
        <taxon>Dikarya</taxon>
        <taxon>Basidiomycota</taxon>
        <taxon>Agaricomycotina</taxon>
        <taxon>Agaricomycetes</taxon>
        <taxon>Agaricomycetidae</taxon>
        <taxon>Agaricales</taxon>
        <taxon>Agaricineae</taxon>
        <taxon>Bolbitiaceae</taxon>
        <taxon>Cyclocybe</taxon>
    </lineage>
</organism>
<gene>
    <name evidence="2" type="ORF">AAE3_LOCUS9681</name>
</gene>
<sequence>MDVVLPPAKRRKRTRRFIIEEDLRQPSVDASEHIFKEDIIEDTPNGPTVRTVEHPISLPPVHPDASGPTGMATNPVQQAHHPVSYPDEVDEGLASTHGRPRKAGNTD</sequence>
<dbReference type="AlphaFoldDB" id="A0A8S0XP71"/>
<evidence type="ECO:0000313" key="3">
    <source>
        <dbReference type="Proteomes" id="UP000467700"/>
    </source>
</evidence>
<accession>A0A8S0XP71</accession>
<reference evidence="2 3" key="1">
    <citation type="submission" date="2020-01" db="EMBL/GenBank/DDBJ databases">
        <authorList>
            <person name="Gupta K D."/>
        </authorList>
    </citation>
    <scope>NUCLEOTIDE SEQUENCE [LARGE SCALE GENOMIC DNA]</scope>
</reference>
<feature type="compositionally biased region" description="Basic residues" evidence="1">
    <location>
        <begin position="98"/>
        <end position="107"/>
    </location>
</feature>
<evidence type="ECO:0000313" key="2">
    <source>
        <dbReference type="EMBL" id="CAA7267503.1"/>
    </source>
</evidence>
<keyword evidence="3" id="KW-1185">Reference proteome</keyword>
<dbReference type="OrthoDB" id="10319153at2759"/>
<evidence type="ECO:0000256" key="1">
    <source>
        <dbReference type="SAM" id="MobiDB-lite"/>
    </source>
</evidence>
<feature type="region of interest" description="Disordered" evidence="1">
    <location>
        <begin position="55"/>
        <end position="107"/>
    </location>
</feature>
<dbReference type="EMBL" id="CACVBS010000060">
    <property type="protein sequence ID" value="CAA7267503.1"/>
    <property type="molecule type" value="Genomic_DNA"/>
</dbReference>
<proteinExistence type="predicted"/>
<name>A0A8S0XP71_CYCAE</name>